<organism evidence="1 2">
    <name type="scientific">Erysipelothrix inopinata</name>
    <dbReference type="NCBI Taxonomy" id="225084"/>
    <lineage>
        <taxon>Bacteria</taxon>
        <taxon>Bacillati</taxon>
        <taxon>Bacillota</taxon>
        <taxon>Erysipelotrichia</taxon>
        <taxon>Erysipelotrichales</taxon>
        <taxon>Erysipelotrichaceae</taxon>
        <taxon>Erysipelothrix</taxon>
    </lineage>
</organism>
<gene>
    <name evidence="1" type="ORF">H9L01_05430</name>
</gene>
<evidence type="ECO:0000313" key="2">
    <source>
        <dbReference type="Proteomes" id="UP000515928"/>
    </source>
</evidence>
<dbReference type="RefSeq" id="WP_187532968.1">
    <property type="nucleotide sequence ID" value="NZ_CBCSHU010000002.1"/>
</dbReference>
<sequence length="332" mass="38957">MTSIVVIGNGFDLHHGLKTNYSDFFNENINNKDVEDYNNLILQRFPDISNDWTKIENNILKIRKVYSTAESQLVMCGKVIGYENFNEFIELQKKITKLFIEYLKNNTHFDNIQMNPKINGYLIASPLIVNFNYTDTVESIYCLNCKHPNGFIDNGYVIFGHMMESIPHDGSMNYDLNIKHYQRIIMSFYNQIRLKYDGETVKNKLRIFEDEVITELGIDGHGAGIDESYSHTDPDINYFIKNNYEKIYRPISYFFSDLEAKLDINQLVVMGHGIEADTDFYEIVNQIYHIKEVIIFSHDRIKTNKEEIPLIKKIFRTVKINIEDYTNTINIK</sequence>
<evidence type="ECO:0000313" key="1">
    <source>
        <dbReference type="EMBL" id="QNN59834.1"/>
    </source>
</evidence>
<evidence type="ECO:0008006" key="3">
    <source>
        <dbReference type="Google" id="ProtNLM"/>
    </source>
</evidence>
<protein>
    <recommendedName>
        <fullName evidence="3">Bacteriophage abortive infection AbiH family protein</fullName>
    </recommendedName>
</protein>
<reference evidence="1 2" key="1">
    <citation type="submission" date="2020-08" db="EMBL/GenBank/DDBJ databases">
        <title>Genome sequence of Erysipelothrix inopinata DSM 15511T.</title>
        <authorList>
            <person name="Hyun D.-W."/>
            <person name="Bae J.-W."/>
        </authorList>
    </citation>
    <scope>NUCLEOTIDE SEQUENCE [LARGE SCALE GENOMIC DNA]</scope>
    <source>
        <strain evidence="1 2">DSM 15511</strain>
    </source>
</reference>
<proteinExistence type="predicted"/>
<accession>A0A7G9RW59</accession>
<dbReference type="EMBL" id="CP060715">
    <property type="protein sequence ID" value="QNN59834.1"/>
    <property type="molecule type" value="Genomic_DNA"/>
</dbReference>
<name>A0A7G9RW59_9FIRM</name>
<dbReference type="AlphaFoldDB" id="A0A7G9RW59"/>
<dbReference type="Pfam" id="PF14253">
    <property type="entry name" value="AbiH"/>
    <property type="match status" value="1"/>
</dbReference>
<dbReference type="KEGG" id="eio:H9L01_05430"/>
<dbReference type="InterPro" id="IPR025935">
    <property type="entry name" value="AbiH"/>
</dbReference>
<keyword evidence="2" id="KW-1185">Reference proteome</keyword>
<dbReference type="Proteomes" id="UP000515928">
    <property type="component" value="Chromosome"/>
</dbReference>